<dbReference type="SUPFAM" id="SSF53850">
    <property type="entry name" value="Periplasmic binding protein-like II"/>
    <property type="match status" value="1"/>
</dbReference>
<evidence type="ECO:0000313" key="6">
    <source>
        <dbReference type="EMBL" id="SVB45201.1"/>
    </source>
</evidence>
<sequence length="59" mass="6409">MLRIGTRRSPLAMWQASYVRDALLTDHPNIEIELVGISTQGDQTLGVPLSSKGGKGLFL</sequence>
<dbReference type="EC" id="2.5.1.61" evidence="2"/>
<dbReference type="Pfam" id="PF01379">
    <property type="entry name" value="Porphobil_deam"/>
    <property type="match status" value="1"/>
</dbReference>
<feature type="domain" description="Porphobilinogen deaminase N-terminal" evidence="5">
    <location>
        <begin position="2"/>
        <end position="58"/>
    </location>
</feature>
<proteinExistence type="inferred from homology"/>
<dbReference type="GO" id="GO:0004418">
    <property type="term" value="F:hydroxymethylbilane synthase activity"/>
    <property type="evidence" value="ECO:0007669"/>
    <property type="project" value="UniProtKB-EC"/>
</dbReference>
<name>A0A382E5C7_9ZZZZ</name>
<evidence type="ECO:0000259" key="5">
    <source>
        <dbReference type="Pfam" id="PF01379"/>
    </source>
</evidence>
<reference evidence="6" key="1">
    <citation type="submission" date="2018-05" db="EMBL/GenBank/DDBJ databases">
        <authorList>
            <person name="Lanie J.A."/>
            <person name="Ng W.-L."/>
            <person name="Kazmierczak K.M."/>
            <person name="Andrzejewski T.M."/>
            <person name="Davidsen T.M."/>
            <person name="Wayne K.J."/>
            <person name="Tettelin H."/>
            <person name="Glass J.I."/>
            <person name="Rusch D."/>
            <person name="Podicherti R."/>
            <person name="Tsui H.-C.T."/>
            <person name="Winkler M.E."/>
        </authorList>
    </citation>
    <scope>NUCLEOTIDE SEQUENCE</scope>
</reference>
<dbReference type="Gene3D" id="3.40.190.10">
    <property type="entry name" value="Periplasmic binding protein-like II"/>
    <property type="match status" value="1"/>
</dbReference>
<evidence type="ECO:0000256" key="3">
    <source>
        <dbReference type="ARBA" id="ARBA00022679"/>
    </source>
</evidence>
<dbReference type="InterPro" id="IPR022417">
    <property type="entry name" value="Porphobilin_deaminase_N"/>
</dbReference>
<evidence type="ECO:0000256" key="2">
    <source>
        <dbReference type="ARBA" id="ARBA00012655"/>
    </source>
</evidence>
<dbReference type="GO" id="GO:0005737">
    <property type="term" value="C:cytoplasm"/>
    <property type="evidence" value="ECO:0007669"/>
    <property type="project" value="TreeGrafter"/>
</dbReference>
<gene>
    <name evidence="6" type="ORF">METZ01_LOCUS198055</name>
</gene>
<evidence type="ECO:0000256" key="4">
    <source>
        <dbReference type="ARBA" id="ARBA00023244"/>
    </source>
</evidence>
<organism evidence="6">
    <name type="scientific">marine metagenome</name>
    <dbReference type="NCBI Taxonomy" id="408172"/>
    <lineage>
        <taxon>unclassified sequences</taxon>
        <taxon>metagenomes</taxon>
        <taxon>ecological metagenomes</taxon>
    </lineage>
</organism>
<dbReference type="PANTHER" id="PTHR11557:SF0">
    <property type="entry name" value="PORPHOBILINOGEN DEAMINASE"/>
    <property type="match status" value="1"/>
</dbReference>
<dbReference type="EMBL" id="UINC01042490">
    <property type="protein sequence ID" value="SVB45201.1"/>
    <property type="molecule type" value="Genomic_DNA"/>
</dbReference>
<comment type="similarity">
    <text evidence="1">Belongs to the HMBS family.</text>
</comment>
<evidence type="ECO:0000256" key="1">
    <source>
        <dbReference type="ARBA" id="ARBA00005638"/>
    </source>
</evidence>
<dbReference type="InterPro" id="IPR000860">
    <property type="entry name" value="HemC"/>
</dbReference>
<protein>
    <recommendedName>
        <fullName evidence="2">hydroxymethylbilane synthase</fullName>
        <ecNumber evidence="2">2.5.1.61</ecNumber>
    </recommendedName>
</protein>
<dbReference type="AlphaFoldDB" id="A0A382E5C7"/>
<keyword evidence="3" id="KW-0808">Transferase</keyword>
<dbReference type="GO" id="GO:0006783">
    <property type="term" value="P:heme biosynthetic process"/>
    <property type="evidence" value="ECO:0007669"/>
    <property type="project" value="TreeGrafter"/>
</dbReference>
<keyword evidence="4" id="KW-0627">Porphyrin biosynthesis</keyword>
<dbReference type="PANTHER" id="PTHR11557">
    <property type="entry name" value="PORPHOBILINOGEN DEAMINASE"/>
    <property type="match status" value="1"/>
</dbReference>
<feature type="non-terminal residue" evidence="6">
    <location>
        <position position="59"/>
    </location>
</feature>
<accession>A0A382E5C7</accession>